<dbReference type="InterPro" id="IPR014284">
    <property type="entry name" value="RNA_pol_sigma-70_dom"/>
</dbReference>
<keyword evidence="4" id="KW-0238">DNA-binding</keyword>
<evidence type="ECO:0000256" key="5">
    <source>
        <dbReference type="ARBA" id="ARBA00023163"/>
    </source>
</evidence>
<keyword evidence="9" id="KW-1185">Reference proteome</keyword>
<evidence type="ECO:0000313" key="8">
    <source>
        <dbReference type="EMBL" id="NUU63537.1"/>
    </source>
</evidence>
<evidence type="ECO:0000259" key="6">
    <source>
        <dbReference type="Pfam" id="PF04542"/>
    </source>
</evidence>
<accession>A0A850EVL1</accession>
<dbReference type="Gene3D" id="1.10.10.10">
    <property type="entry name" value="Winged helix-like DNA-binding domain superfamily/Winged helix DNA-binding domain"/>
    <property type="match status" value="1"/>
</dbReference>
<name>A0A850EVL1_9BACL</name>
<dbReference type="SUPFAM" id="SSF88946">
    <property type="entry name" value="Sigma2 domain of RNA polymerase sigma factors"/>
    <property type="match status" value="1"/>
</dbReference>
<evidence type="ECO:0000256" key="2">
    <source>
        <dbReference type="ARBA" id="ARBA00023015"/>
    </source>
</evidence>
<dbReference type="AlphaFoldDB" id="A0A850EVL1"/>
<evidence type="ECO:0000256" key="3">
    <source>
        <dbReference type="ARBA" id="ARBA00023082"/>
    </source>
</evidence>
<dbReference type="SUPFAM" id="SSF88659">
    <property type="entry name" value="Sigma3 and sigma4 domains of RNA polymerase sigma factors"/>
    <property type="match status" value="1"/>
</dbReference>
<dbReference type="PANTHER" id="PTHR43133:SF51">
    <property type="entry name" value="RNA POLYMERASE SIGMA FACTOR"/>
    <property type="match status" value="1"/>
</dbReference>
<protein>
    <submittedName>
        <fullName evidence="8">RNA polymerase sigma factor</fullName>
    </submittedName>
</protein>
<comment type="similarity">
    <text evidence="1">Belongs to the sigma-70 factor family. ECF subfamily.</text>
</comment>
<dbReference type="PANTHER" id="PTHR43133">
    <property type="entry name" value="RNA POLYMERASE ECF-TYPE SIGMA FACTO"/>
    <property type="match status" value="1"/>
</dbReference>
<keyword evidence="3" id="KW-0731">Sigma factor</keyword>
<dbReference type="Proteomes" id="UP000564806">
    <property type="component" value="Unassembled WGS sequence"/>
</dbReference>
<reference evidence="8" key="1">
    <citation type="submission" date="2020-06" db="EMBL/GenBank/DDBJ databases">
        <title>Paenibacillus sp. nov., isolated from soil.</title>
        <authorList>
            <person name="Seo Y.L."/>
        </authorList>
    </citation>
    <scope>NUCLEOTIDE SEQUENCE [LARGE SCALE GENOMIC DNA]</scope>
    <source>
        <strain evidence="8">JW14</strain>
    </source>
</reference>
<proteinExistence type="inferred from homology"/>
<dbReference type="InterPro" id="IPR013324">
    <property type="entry name" value="RNA_pol_sigma_r3/r4-like"/>
</dbReference>
<feature type="domain" description="RNA polymerase sigma-70 region 2" evidence="6">
    <location>
        <begin position="24"/>
        <end position="90"/>
    </location>
</feature>
<gene>
    <name evidence="8" type="ORF">HPT30_24555</name>
</gene>
<dbReference type="InterPro" id="IPR007627">
    <property type="entry name" value="RNA_pol_sigma70_r2"/>
</dbReference>
<keyword evidence="2" id="KW-0805">Transcription regulation</keyword>
<evidence type="ECO:0000313" key="9">
    <source>
        <dbReference type="Proteomes" id="UP000564806"/>
    </source>
</evidence>
<dbReference type="InterPro" id="IPR039425">
    <property type="entry name" value="RNA_pol_sigma-70-like"/>
</dbReference>
<dbReference type="GO" id="GO:0016987">
    <property type="term" value="F:sigma factor activity"/>
    <property type="evidence" value="ECO:0007669"/>
    <property type="project" value="UniProtKB-KW"/>
</dbReference>
<evidence type="ECO:0000259" key="7">
    <source>
        <dbReference type="Pfam" id="PF04545"/>
    </source>
</evidence>
<keyword evidence="5" id="KW-0804">Transcription</keyword>
<dbReference type="NCBIfam" id="TIGR02937">
    <property type="entry name" value="sigma70-ECF"/>
    <property type="match status" value="1"/>
</dbReference>
<dbReference type="Pfam" id="PF04542">
    <property type="entry name" value="Sigma70_r2"/>
    <property type="match status" value="1"/>
</dbReference>
<comment type="caution">
    <text evidence="8">The sequence shown here is derived from an EMBL/GenBank/DDBJ whole genome shotgun (WGS) entry which is preliminary data.</text>
</comment>
<organism evidence="8 9">
    <name type="scientific">Paenibacillus agri</name>
    <dbReference type="NCBI Taxonomy" id="2744309"/>
    <lineage>
        <taxon>Bacteria</taxon>
        <taxon>Bacillati</taxon>
        <taxon>Bacillota</taxon>
        <taxon>Bacilli</taxon>
        <taxon>Bacillales</taxon>
        <taxon>Paenibacillaceae</taxon>
        <taxon>Paenibacillus</taxon>
    </lineage>
</organism>
<dbReference type="InterPro" id="IPR013325">
    <property type="entry name" value="RNA_pol_sigma_r2"/>
</dbReference>
<dbReference type="GO" id="GO:0003677">
    <property type="term" value="F:DNA binding"/>
    <property type="evidence" value="ECO:0007669"/>
    <property type="project" value="UniProtKB-KW"/>
</dbReference>
<dbReference type="GO" id="GO:0006352">
    <property type="term" value="P:DNA-templated transcription initiation"/>
    <property type="evidence" value="ECO:0007669"/>
    <property type="project" value="InterPro"/>
</dbReference>
<dbReference type="Pfam" id="PF04545">
    <property type="entry name" value="Sigma70_r4"/>
    <property type="match status" value="1"/>
</dbReference>
<dbReference type="InterPro" id="IPR007630">
    <property type="entry name" value="RNA_pol_sigma70_r4"/>
</dbReference>
<sequence length="194" mass="22499">MLEGVEQAIMRVQDGESEQYALIVETFQKPIYRYCCRLLNSRTEAEDAVQEVLVKAYQNIGQYRPLTSFSSWLYKIAYHHCLALLRKRTRQNKILMLFQPGPPAESPEQAMERRIFSEPLAIALAGLSPEERSLLVLRVFEEQSFAEIGEILDKNMEAVKKKYRRTLLKLGKMLEAQKGGNTWNRNDSLLKKKM</sequence>
<dbReference type="InterPro" id="IPR036388">
    <property type="entry name" value="WH-like_DNA-bd_sf"/>
</dbReference>
<dbReference type="Gene3D" id="1.10.1740.10">
    <property type="match status" value="1"/>
</dbReference>
<evidence type="ECO:0000256" key="1">
    <source>
        <dbReference type="ARBA" id="ARBA00010641"/>
    </source>
</evidence>
<dbReference type="EMBL" id="JABWCS010000219">
    <property type="protein sequence ID" value="NUU63537.1"/>
    <property type="molecule type" value="Genomic_DNA"/>
</dbReference>
<evidence type="ECO:0000256" key="4">
    <source>
        <dbReference type="ARBA" id="ARBA00023125"/>
    </source>
</evidence>
<feature type="domain" description="RNA polymerase sigma-70 region 4" evidence="7">
    <location>
        <begin position="123"/>
        <end position="170"/>
    </location>
</feature>